<dbReference type="Proteomes" id="UP001228905">
    <property type="component" value="Unassembled WGS sequence"/>
</dbReference>
<reference evidence="2 3" key="1">
    <citation type="submission" date="2023-07" db="EMBL/GenBank/DDBJ databases">
        <title>Genomic Encyclopedia of Type Strains, Phase IV (KMG-IV): sequencing the most valuable type-strain genomes for metagenomic binning, comparative biology and taxonomic classification.</title>
        <authorList>
            <person name="Goeker M."/>
        </authorList>
    </citation>
    <scope>NUCLEOTIDE SEQUENCE [LARGE SCALE GENOMIC DNA]</scope>
    <source>
        <strain evidence="2 3">DSM 18695</strain>
    </source>
</reference>
<keyword evidence="1" id="KW-0732">Signal</keyword>
<dbReference type="EMBL" id="JAUSVS010000001">
    <property type="protein sequence ID" value="MDQ0462382.1"/>
    <property type="molecule type" value="Genomic_DNA"/>
</dbReference>
<comment type="caution">
    <text evidence="2">The sequence shown here is derived from an EMBL/GenBank/DDBJ whole genome shotgun (WGS) entry which is preliminary data.</text>
</comment>
<feature type="signal peptide" evidence="1">
    <location>
        <begin position="1"/>
        <end position="22"/>
    </location>
</feature>
<proteinExistence type="predicted"/>
<evidence type="ECO:0008006" key="4">
    <source>
        <dbReference type="Google" id="ProtNLM"/>
    </source>
</evidence>
<accession>A0ABU0IK67</accession>
<evidence type="ECO:0000256" key="1">
    <source>
        <dbReference type="SAM" id="SignalP"/>
    </source>
</evidence>
<feature type="chain" id="PRO_5047257545" description="DUF4148 domain-containing protein" evidence="1">
    <location>
        <begin position="23"/>
        <end position="147"/>
    </location>
</feature>
<dbReference type="RefSeq" id="WP_307344649.1">
    <property type="nucleotide sequence ID" value="NZ_JAUSVS010000001.1"/>
</dbReference>
<gene>
    <name evidence="2" type="ORF">QO010_000130</name>
</gene>
<keyword evidence="3" id="KW-1185">Reference proteome</keyword>
<organism evidence="2 3">
    <name type="scientific">Caulobacter ginsengisoli</name>
    <dbReference type="NCBI Taxonomy" id="400775"/>
    <lineage>
        <taxon>Bacteria</taxon>
        <taxon>Pseudomonadati</taxon>
        <taxon>Pseudomonadota</taxon>
        <taxon>Alphaproteobacteria</taxon>
        <taxon>Caulobacterales</taxon>
        <taxon>Caulobacteraceae</taxon>
        <taxon>Caulobacter</taxon>
    </lineage>
</organism>
<sequence length="147" mass="17049">MKKIILGLAATAALAAAMPAAAQSFAPSLRQVNYREAQLNQQIRYGAQRGALTGYEVRDLRIKLAEVDRLERYYVRSGGYASYQEIAVLNRKLDNIAYLLRVNMRDDQRRGDGWRDRYGRWHDGYDRNNDGYPDNDWNRDGYPDRGW</sequence>
<name>A0ABU0IK67_9CAUL</name>
<evidence type="ECO:0000313" key="3">
    <source>
        <dbReference type="Proteomes" id="UP001228905"/>
    </source>
</evidence>
<evidence type="ECO:0000313" key="2">
    <source>
        <dbReference type="EMBL" id="MDQ0462382.1"/>
    </source>
</evidence>
<protein>
    <recommendedName>
        <fullName evidence="4">DUF4148 domain-containing protein</fullName>
    </recommendedName>
</protein>